<keyword evidence="1" id="KW-1133">Transmembrane helix</keyword>
<reference evidence="3" key="1">
    <citation type="submission" date="2023-07" db="EMBL/GenBank/DDBJ databases">
        <title>30 novel species of actinomycetes from the DSMZ collection.</title>
        <authorList>
            <person name="Nouioui I."/>
        </authorList>
    </citation>
    <scope>NUCLEOTIDE SEQUENCE [LARGE SCALE GENOMIC DNA]</scope>
    <source>
        <strain evidence="3">DSM 41640</strain>
    </source>
</reference>
<proteinExistence type="predicted"/>
<feature type="transmembrane region" description="Helical" evidence="1">
    <location>
        <begin position="123"/>
        <end position="142"/>
    </location>
</feature>
<keyword evidence="1" id="KW-0472">Membrane</keyword>
<feature type="transmembrane region" description="Helical" evidence="1">
    <location>
        <begin position="6"/>
        <end position="28"/>
    </location>
</feature>
<evidence type="ECO:0000256" key="1">
    <source>
        <dbReference type="SAM" id="Phobius"/>
    </source>
</evidence>
<accession>A0ABU2VQT6</accession>
<gene>
    <name evidence="2" type="ORF">RNB18_48855</name>
</gene>
<organism evidence="2 3">
    <name type="scientific">Streptomyces doebereineriae</name>
    <dbReference type="NCBI Taxonomy" id="3075528"/>
    <lineage>
        <taxon>Bacteria</taxon>
        <taxon>Bacillati</taxon>
        <taxon>Actinomycetota</taxon>
        <taxon>Actinomycetes</taxon>
        <taxon>Kitasatosporales</taxon>
        <taxon>Streptomycetaceae</taxon>
        <taxon>Streptomyces</taxon>
    </lineage>
</organism>
<keyword evidence="1" id="KW-0812">Transmembrane</keyword>
<comment type="caution">
    <text evidence="2">The sequence shown here is derived from an EMBL/GenBank/DDBJ whole genome shotgun (WGS) entry which is preliminary data.</text>
</comment>
<dbReference type="Proteomes" id="UP001183824">
    <property type="component" value="Unassembled WGS sequence"/>
</dbReference>
<dbReference type="RefSeq" id="WP_311720606.1">
    <property type="nucleotide sequence ID" value="NZ_JAVREZ010000035.1"/>
</dbReference>
<name>A0ABU2VQT6_9ACTN</name>
<evidence type="ECO:0000313" key="2">
    <source>
        <dbReference type="EMBL" id="MDT0487983.1"/>
    </source>
</evidence>
<evidence type="ECO:0000313" key="3">
    <source>
        <dbReference type="Proteomes" id="UP001183824"/>
    </source>
</evidence>
<dbReference type="EMBL" id="JAVREZ010000035">
    <property type="protein sequence ID" value="MDT0487983.1"/>
    <property type="molecule type" value="Genomic_DNA"/>
</dbReference>
<keyword evidence="3" id="KW-1185">Reference proteome</keyword>
<protein>
    <submittedName>
        <fullName evidence="2">DUF3592 domain-containing protein</fullName>
    </submittedName>
</protein>
<sequence length="143" mass="15602">MGAEQLVEPVFGVVVSLLLGMFGVGEAVDACRKFRLRSRGRWIEARLLRVREDDDGEGGARFYPVVSFTPPGGDEIVVESPHYKTYPPGLGSFPKGKVDVLYDPLKPERIEVRGFRGDGPCKTAITALLLFGGAALFLGQMVF</sequence>